<organism evidence="2 3">
    <name type="scientific">Massilia norwichensis</name>
    <dbReference type="NCBI Taxonomy" id="1442366"/>
    <lineage>
        <taxon>Bacteria</taxon>
        <taxon>Pseudomonadati</taxon>
        <taxon>Pseudomonadota</taxon>
        <taxon>Betaproteobacteria</taxon>
        <taxon>Burkholderiales</taxon>
        <taxon>Oxalobacteraceae</taxon>
        <taxon>Telluria group</taxon>
        <taxon>Massilia</taxon>
    </lineage>
</organism>
<sequence length="365" mass="39919">MKRRTTTIAALGALLALTALTAQQAGATTVRVHYPAGKEGIGIIGNKGPMSWSKGVPAQRPEGPVNVWTYTWPDELGEVQMKPTLGEEKISIGGAYTLAAGSTVDIYPFFGAPFGKLTIVKDFASPQLNNKRALRIWLPPSYAENPAKRYPVLYMHDGQNLFDARTAAYGVEWGIDETMNRLIAMGKAEEAIVVGIDNTPERIAEYTPCCDPKYGGGKLDAYGAFVVDTVKPYIDRTYRTLSGKENTAIMGSSLGGIASVAIAQRYPDIFSKAGGVSSSFWWNNGAMIAKLPARVPVKFYLDAGTVDDGLPETTRMLEAMRAKGYRENEDLLFFKAEGARHNETSWAARVEKPLLWFFPWGSTKQ</sequence>
<dbReference type="Pfam" id="PF00756">
    <property type="entry name" value="Esterase"/>
    <property type="match status" value="1"/>
</dbReference>
<gene>
    <name evidence="2" type="ORF">NX782_11420</name>
</gene>
<dbReference type="PANTHER" id="PTHR48098:SF6">
    <property type="entry name" value="FERRI-BACILLIBACTIN ESTERASE BESA"/>
    <property type="match status" value="1"/>
</dbReference>
<dbReference type="InterPro" id="IPR050583">
    <property type="entry name" value="Mycobacterial_A85_antigen"/>
</dbReference>
<keyword evidence="2" id="KW-0378">Hydrolase</keyword>
<reference evidence="2 3" key="1">
    <citation type="submission" date="2022-08" db="EMBL/GenBank/DDBJ databases">
        <title>Reclassification of Massilia species as members of the genera Telluria, Duganella, Pseudoduganella, Mokoshia gen. nov. and Zemynaea gen. nov. using orthogonal and non-orthogonal genome-based approaches.</title>
        <authorList>
            <person name="Bowman J.P."/>
        </authorList>
    </citation>
    <scope>NUCLEOTIDE SEQUENCE [LARGE SCALE GENOMIC DNA]</scope>
    <source>
        <strain evidence="2 3">LMG 28164</strain>
    </source>
</reference>
<proteinExistence type="predicted"/>
<dbReference type="GO" id="GO:0016787">
    <property type="term" value="F:hydrolase activity"/>
    <property type="evidence" value="ECO:0007669"/>
    <property type="project" value="UniProtKB-KW"/>
</dbReference>
<keyword evidence="3" id="KW-1185">Reference proteome</keyword>
<dbReference type="SUPFAM" id="SSF53474">
    <property type="entry name" value="alpha/beta-Hydrolases"/>
    <property type="match status" value="1"/>
</dbReference>
<feature type="signal peptide" evidence="1">
    <location>
        <begin position="1"/>
        <end position="24"/>
    </location>
</feature>
<dbReference type="InterPro" id="IPR000801">
    <property type="entry name" value="Esterase-like"/>
</dbReference>
<dbReference type="Proteomes" id="UP001205560">
    <property type="component" value="Unassembled WGS sequence"/>
</dbReference>
<dbReference type="InterPro" id="IPR029058">
    <property type="entry name" value="AB_hydrolase_fold"/>
</dbReference>
<protein>
    <submittedName>
        <fullName evidence="2">Alpha/beta hydrolase-fold protein</fullName>
    </submittedName>
</protein>
<dbReference type="RefSeq" id="WP_258845573.1">
    <property type="nucleotide sequence ID" value="NZ_JANUGX010000011.1"/>
</dbReference>
<dbReference type="Gene3D" id="3.40.50.1820">
    <property type="entry name" value="alpha/beta hydrolase"/>
    <property type="match status" value="1"/>
</dbReference>
<evidence type="ECO:0000313" key="3">
    <source>
        <dbReference type="Proteomes" id="UP001205560"/>
    </source>
</evidence>
<evidence type="ECO:0000256" key="1">
    <source>
        <dbReference type="SAM" id="SignalP"/>
    </source>
</evidence>
<keyword evidence="1" id="KW-0732">Signal</keyword>
<comment type="caution">
    <text evidence="2">The sequence shown here is derived from an EMBL/GenBank/DDBJ whole genome shotgun (WGS) entry which is preliminary data.</text>
</comment>
<feature type="chain" id="PRO_5046153508" evidence="1">
    <location>
        <begin position="25"/>
        <end position="365"/>
    </location>
</feature>
<evidence type="ECO:0000313" key="2">
    <source>
        <dbReference type="EMBL" id="MCS0589811.1"/>
    </source>
</evidence>
<dbReference type="PANTHER" id="PTHR48098">
    <property type="entry name" value="ENTEROCHELIN ESTERASE-RELATED"/>
    <property type="match status" value="1"/>
</dbReference>
<name>A0ABT2A6J9_9BURK</name>
<accession>A0ABT2A6J9</accession>
<dbReference type="EMBL" id="JANUGX010000011">
    <property type="protein sequence ID" value="MCS0589811.1"/>
    <property type="molecule type" value="Genomic_DNA"/>
</dbReference>